<name>A0A2T6ITV1_TOXGO</name>
<organism evidence="1 2">
    <name type="scientific">Toxoplasma gondii TgCATBr9</name>
    <dbReference type="NCBI Taxonomy" id="943120"/>
    <lineage>
        <taxon>Eukaryota</taxon>
        <taxon>Sar</taxon>
        <taxon>Alveolata</taxon>
        <taxon>Apicomplexa</taxon>
        <taxon>Conoidasida</taxon>
        <taxon>Coccidia</taxon>
        <taxon>Eucoccidiorida</taxon>
        <taxon>Eimeriorina</taxon>
        <taxon>Sarcocystidae</taxon>
        <taxon>Toxoplasma</taxon>
    </lineage>
</organism>
<protein>
    <submittedName>
        <fullName evidence="1">Putative cyclic nucleotide-binding domain protein</fullName>
    </submittedName>
</protein>
<evidence type="ECO:0000313" key="1">
    <source>
        <dbReference type="EMBL" id="PUA88784.1"/>
    </source>
</evidence>
<accession>A0A2T6ITV1</accession>
<sequence>METVAEEKSAPQLLFSEEMLEDKPNPFAVKALTATKVFAYSREDFVRSVKHEQIKRTRDVATNMALIKIVPVLSKLTEVQARRLARVRFYQVGFLSICYRVDACLDRLSGLIKRRIYGVKTPSFRKQEEVFFQWKFPSRD</sequence>
<dbReference type="EMBL" id="AFHV02001540">
    <property type="protein sequence ID" value="PUA88784.1"/>
    <property type="molecule type" value="Genomic_DNA"/>
</dbReference>
<reference evidence="1 2" key="1">
    <citation type="journal article" date="2016" name="Nat. Commun.">
        <title>Local admixture of amplified and diversified secreted pathogenesis determinants shapes mosaic Toxoplasma gondii genomes.</title>
        <authorList>
            <person name="Lorenzi H."/>
            <person name="Khan A."/>
            <person name="Behnke M.S."/>
            <person name="Namasivayam S."/>
            <person name="Swapna L.S."/>
            <person name="Hadjithomas M."/>
            <person name="Karamycheva S."/>
            <person name="Pinney D."/>
            <person name="Brunk B.P."/>
            <person name="Ajioka J.W."/>
            <person name="Ajzenberg D."/>
            <person name="Boothroyd J.C."/>
            <person name="Boyle J.P."/>
            <person name="Darde M.L."/>
            <person name="Diaz-Miranda M.A."/>
            <person name="Dubey J.P."/>
            <person name="Fritz H.M."/>
            <person name="Gennari S.M."/>
            <person name="Gregory B.D."/>
            <person name="Kim K."/>
            <person name="Saeij J.P."/>
            <person name="Su C."/>
            <person name="White M.W."/>
            <person name="Zhu X.Q."/>
            <person name="Howe D.K."/>
            <person name="Rosenthal B.M."/>
            <person name="Grigg M.E."/>
            <person name="Parkinson J."/>
            <person name="Liu L."/>
            <person name="Kissinger J.C."/>
            <person name="Roos D.S."/>
            <person name="Sibley L.D."/>
        </authorList>
    </citation>
    <scope>NUCLEOTIDE SEQUENCE [LARGE SCALE GENOMIC DNA]</scope>
    <source>
        <strain evidence="1 2">TgCATBr9</strain>
    </source>
</reference>
<evidence type="ECO:0000313" key="2">
    <source>
        <dbReference type="Proteomes" id="UP000244488"/>
    </source>
</evidence>
<dbReference type="VEuPathDB" id="ToxoDB:TGBR9_382240"/>
<dbReference type="Proteomes" id="UP000244488">
    <property type="component" value="Unassembled WGS sequence"/>
</dbReference>
<comment type="caution">
    <text evidence="1">The sequence shown here is derived from an EMBL/GenBank/DDBJ whole genome shotgun (WGS) entry which is preliminary data.</text>
</comment>
<dbReference type="AlphaFoldDB" id="A0A2T6ITV1"/>
<gene>
    <name evidence="1" type="ORF">TGBR9_382240</name>
</gene>
<proteinExistence type="predicted"/>